<proteinExistence type="inferred from homology"/>
<dbReference type="InterPro" id="IPR015590">
    <property type="entry name" value="Aldehyde_DH_dom"/>
</dbReference>
<keyword evidence="2 7" id="KW-0028">Amino-acid biosynthesis</keyword>
<dbReference type="PIRSF" id="PIRSF000151">
    <property type="entry name" value="GPR"/>
    <property type="match status" value="1"/>
</dbReference>
<dbReference type="UniPathway" id="UPA00098">
    <property type="reaction ID" value="UER00360"/>
</dbReference>
<keyword evidence="7" id="KW-0963">Cytoplasm</keyword>
<evidence type="ECO:0000313" key="10">
    <source>
        <dbReference type="Proteomes" id="UP000185608"/>
    </source>
</evidence>
<evidence type="ECO:0000259" key="8">
    <source>
        <dbReference type="Pfam" id="PF00171"/>
    </source>
</evidence>
<keyword evidence="4 7" id="KW-0521">NADP</keyword>
<dbReference type="EMBL" id="CP016070">
    <property type="protein sequence ID" value="AOW80238.1"/>
    <property type="molecule type" value="Genomic_DNA"/>
</dbReference>
<dbReference type="InterPro" id="IPR016161">
    <property type="entry name" value="Ald_DH/histidinol_DH"/>
</dbReference>
<keyword evidence="3 7" id="KW-0641">Proline biosynthesis</keyword>
<dbReference type="EC" id="1.2.1.41" evidence="7"/>
<dbReference type="CDD" id="cd07079">
    <property type="entry name" value="ALDH_F18-19_ProA-GPR"/>
    <property type="match status" value="1"/>
</dbReference>
<feature type="domain" description="Aldehyde dehydrogenase" evidence="8">
    <location>
        <begin position="7"/>
        <end position="295"/>
    </location>
</feature>
<evidence type="ECO:0000256" key="6">
    <source>
        <dbReference type="ARBA" id="ARBA00049024"/>
    </source>
</evidence>
<dbReference type="FunFam" id="3.40.309.10:FF:000006">
    <property type="entry name" value="Gamma-glutamyl phosphate reductase"/>
    <property type="match status" value="1"/>
</dbReference>
<comment type="pathway">
    <text evidence="1 7">Amino-acid biosynthesis; L-proline biosynthesis; L-glutamate 5-semialdehyde from L-glutamate: step 2/2.</text>
</comment>
<evidence type="ECO:0000313" key="9">
    <source>
        <dbReference type="EMBL" id="AOW80238.1"/>
    </source>
</evidence>
<dbReference type="Gene3D" id="3.40.605.10">
    <property type="entry name" value="Aldehyde Dehydrogenase, Chain A, domain 1"/>
    <property type="match status" value="1"/>
</dbReference>
<dbReference type="GO" id="GO:0055129">
    <property type="term" value="P:L-proline biosynthetic process"/>
    <property type="evidence" value="ECO:0007669"/>
    <property type="project" value="UniProtKB-UniRule"/>
</dbReference>
<evidence type="ECO:0000256" key="2">
    <source>
        <dbReference type="ARBA" id="ARBA00022605"/>
    </source>
</evidence>
<dbReference type="Proteomes" id="UP000185608">
    <property type="component" value="Chromosome"/>
</dbReference>
<dbReference type="PATRIC" id="fig|1855411.3.peg.1057"/>
<accession>A0A1D8S4E9</accession>
<evidence type="ECO:0000256" key="4">
    <source>
        <dbReference type="ARBA" id="ARBA00022857"/>
    </source>
</evidence>
<dbReference type="InterPro" id="IPR016163">
    <property type="entry name" value="Ald_DH_C"/>
</dbReference>
<comment type="subcellular location">
    <subcellularLocation>
        <location evidence="7">Cytoplasm</location>
    </subcellularLocation>
</comment>
<name>A0A1D8S4E9_9EURY</name>
<dbReference type="Gene3D" id="3.40.309.10">
    <property type="entry name" value="Aldehyde Dehydrogenase, Chain A, domain 2"/>
    <property type="match status" value="1"/>
</dbReference>
<dbReference type="GO" id="GO:0005737">
    <property type="term" value="C:cytoplasm"/>
    <property type="evidence" value="ECO:0007669"/>
    <property type="project" value="UniProtKB-SubCell"/>
</dbReference>
<dbReference type="KEGG" id="halh:HTSR_1056"/>
<protein>
    <recommendedName>
        <fullName evidence="7">Gamma-glutamyl phosphate reductase</fullName>
        <shortName evidence="7">GPR</shortName>
        <ecNumber evidence="7">1.2.1.41</ecNumber>
    </recommendedName>
    <alternativeName>
        <fullName evidence="7">Glutamate-5-semialdehyde dehydrogenase</fullName>
    </alternativeName>
    <alternativeName>
        <fullName evidence="7">Glutamyl-gamma-semialdehyde dehydrogenase</fullName>
        <shortName evidence="7">GSA dehydrogenase</shortName>
    </alternativeName>
</protein>
<evidence type="ECO:0000256" key="7">
    <source>
        <dbReference type="HAMAP-Rule" id="MF_00412"/>
    </source>
</evidence>
<dbReference type="GO" id="GO:0050661">
    <property type="term" value="F:NADP binding"/>
    <property type="evidence" value="ECO:0007669"/>
    <property type="project" value="InterPro"/>
</dbReference>
<dbReference type="NCBIfam" id="NF001221">
    <property type="entry name" value="PRK00197.1"/>
    <property type="match status" value="1"/>
</dbReference>
<dbReference type="HAMAP" id="MF_00412">
    <property type="entry name" value="ProA"/>
    <property type="match status" value="1"/>
</dbReference>
<keyword evidence="5 7" id="KW-0560">Oxidoreductase</keyword>
<reference evidence="9 10" key="1">
    <citation type="submission" date="2016-06" db="EMBL/GenBank/DDBJ databases">
        <title>Discovery of anaerobic lithoheterotrophic haloarchaeon capable of sulfur respiration by hydrogen and formate.</title>
        <authorList>
            <person name="Sorokin D.Y."/>
            <person name="Kublanov I.V."/>
            <person name="Roman P."/>
            <person name="Sinninghe Damste J.S."/>
            <person name="Golyshin P.N."/>
            <person name="Rojo D."/>
            <person name="Ciordia S."/>
            <person name="Mena Md.C."/>
            <person name="Ferrer M."/>
            <person name="Smedile F."/>
            <person name="Messina E."/>
            <person name="La Cono V."/>
            <person name="Yakimov M.M."/>
        </authorList>
    </citation>
    <scope>NUCLEOTIDE SEQUENCE [LARGE SCALE GENOMIC DNA]</scope>
    <source>
        <strain evidence="9 10">HTSR1</strain>
    </source>
</reference>
<dbReference type="InterPro" id="IPR012134">
    <property type="entry name" value="Glu-5-SA_DH"/>
</dbReference>
<dbReference type="STRING" id="1873524.HSR6_1089"/>
<gene>
    <name evidence="7 9" type="primary">proA</name>
    <name evidence="9" type="ORF">HTSR_1056</name>
</gene>
<comment type="similarity">
    <text evidence="7">Belongs to the gamma-glutamyl phosphate reductase family.</text>
</comment>
<dbReference type="GO" id="GO:0004350">
    <property type="term" value="F:glutamate-5-semialdehyde dehydrogenase activity"/>
    <property type="evidence" value="ECO:0007669"/>
    <property type="project" value="UniProtKB-UniRule"/>
</dbReference>
<evidence type="ECO:0000256" key="5">
    <source>
        <dbReference type="ARBA" id="ARBA00023002"/>
    </source>
</evidence>
<dbReference type="SUPFAM" id="SSF53720">
    <property type="entry name" value="ALDH-like"/>
    <property type="match status" value="1"/>
</dbReference>
<dbReference type="PANTHER" id="PTHR11063">
    <property type="entry name" value="GLUTAMATE SEMIALDEHYDE DEHYDROGENASE"/>
    <property type="match status" value="1"/>
</dbReference>
<dbReference type="InterPro" id="IPR016162">
    <property type="entry name" value="Ald_DH_N"/>
</dbReference>
<comment type="function">
    <text evidence="7">Catalyzes the NADPH-dependent reduction of L-glutamate 5-phosphate into L-glutamate 5-semialdehyde and phosphate. The product spontaneously undergoes cyclization to form 1-pyrroline-5-carboxylate.</text>
</comment>
<evidence type="ECO:0000256" key="3">
    <source>
        <dbReference type="ARBA" id="ARBA00022650"/>
    </source>
</evidence>
<dbReference type="AlphaFoldDB" id="A0A1D8S4E9"/>
<comment type="catalytic activity">
    <reaction evidence="6 7">
        <text>L-glutamate 5-semialdehyde + phosphate + NADP(+) = L-glutamyl 5-phosphate + NADPH + H(+)</text>
        <dbReference type="Rhea" id="RHEA:19541"/>
        <dbReference type="ChEBI" id="CHEBI:15378"/>
        <dbReference type="ChEBI" id="CHEBI:43474"/>
        <dbReference type="ChEBI" id="CHEBI:57783"/>
        <dbReference type="ChEBI" id="CHEBI:58066"/>
        <dbReference type="ChEBI" id="CHEBI:58274"/>
        <dbReference type="ChEBI" id="CHEBI:58349"/>
        <dbReference type="EC" id="1.2.1.41"/>
    </reaction>
</comment>
<dbReference type="Pfam" id="PF00171">
    <property type="entry name" value="Aldedh"/>
    <property type="match status" value="1"/>
</dbReference>
<dbReference type="PANTHER" id="PTHR11063:SF8">
    <property type="entry name" value="DELTA-1-PYRROLINE-5-CARBOXYLATE SYNTHASE"/>
    <property type="match status" value="1"/>
</dbReference>
<organism evidence="9 10">
    <name type="scientific">Halodesulfurarchaeum formicicum</name>
    <dbReference type="NCBI Taxonomy" id="1873524"/>
    <lineage>
        <taxon>Archaea</taxon>
        <taxon>Methanobacteriati</taxon>
        <taxon>Methanobacteriota</taxon>
        <taxon>Stenosarchaea group</taxon>
        <taxon>Halobacteria</taxon>
        <taxon>Halobacteriales</taxon>
        <taxon>Halobacteriaceae</taxon>
        <taxon>Halodesulfurarchaeum</taxon>
    </lineage>
</organism>
<dbReference type="NCBIfam" id="TIGR00407">
    <property type="entry name" value="proA"/>
    <property type="match status" value="1"/>
</dbReference>
<dbReference type="InterPro" id="IPR000965">
    <property type="entry name" value="GPR_dom"/>
</dbReference>
<sequence length="446" mass="48615">MKPMSELDTEAKVSAAESAALELAQISNETRSDGLRAIADAILERESEILEANEKDVAEAEAMLEAGEYSQALVDRLKLDSTKLESIAEMVRSVADQEDPLGKTLAARELDQDLELYKVAVPIGVLGTVFESRPDALVQIAALSLKSGNSVILKGGSEALHSNRVLYDIIEEVTADIADGWVQLIEAHAEVDAVLEMDEQIDLLMPRGSTEFVQYIQDNTKIPVLGHTEGICHVYVDDAADLEMATDIAFDAKVQYPAVCNAVETLLVHEQVAESFLPEMVEQYESADVEVRGDERTREIVDVNAATASDWETEYGDLIISVKVVEELPEAIDHVNTYGSKHTESIVTENADSAAKFMQSIDASSVFHNASTRFADGYRYGLGAEVGISTGKIHARGPVGLEGLTTTKYYLEGDGQLVATYAGDNPRPFTHEEFDGEWVPGTRSRN</sequence>
<evidence type="ECO:0000256" key="1">
    <source>
        <dbReference type="ARBA" id="ARBA00004985"/>
    </source>
</evidence>